<gene>
    <name evidence="1" type="ORF">RND71_016107</name>
</gene>
<comment type="caution">
    <text evidence="1">The sequence shown here is derived from an EMBL/GenBank/DDBJ whole genome shotgun (WGS) entry which is preliminary data.</text>
</comment>
<accession>A0AAE1VL11</accession>
<evidence type="ECO:0000313" key="1">
    <source>
        <dbReference type="EMBL" id="KAK4364749.1"/>
    </source>
</evidence>
<dbReference type="InterPro" id="IPR009291">
    <property type="entry name" value="Vps62"/>
</dbReference>
<dbReference type="PANTHER" id="PTHR48152:SF4">
    <property type="entry name" value="VACUOLAR PROTEIN SORTING-ASSOCIATED PROTEIN 62"/>
    <property type="match status" value="1"/>
</dbReference>
<protein>
    <submittedName>
        <fullName evidence="1">Uncharacterized protein</fullName>
    </submittedName>
</protein>
<proteinExistence type="predicted"/>
<sequence>MTNLPEEDIEIMNYTLGDEVKKIESLLKGNLKVAFEKLVKVLPNEVYGEEGLTGPKMKGKWNGDEV</sequence>
<reference evidence="1" key="1">
    <citation type="submission" date="2023-12" db="EMBL/GenBank/DDBJ databases">
        <title>Genome assembly of Anisodus tanguticus.</title>
        <authorList>
            <person name="Wang Y.-J."/>
        </authorList>
    </citation>
    <scope>NUCLEOTIDE SEQUENCE</scope>
    <source>
        <strain evidence="1">KB-2021</strain>
        <tissue evidence="1">Leaf</tissue>
    </source>
</reference>
<keyword evidence="2" id="KW-1185">Reference proteome</keyword>
<dbReference type="AlphaFoldDB" id="A0AAE1VL11"/>
<dbReference type="Pfam" id="PF06101">
    <property type="entry name" value="Vps62"/>
    <property type="match status" value="1"/>
</dbReference>
<organism evidence="1 2">
    <name type="scientific">Anisodus tanguticus</name>
    <dbReference type="NCBI Taxonomy" id="243964"/>
    <lineage>
        <taxon>Eukaryota</taxon>
        <taxon>Viridiplantae</taxon>
        <taxon>Streptophyta</taxon>
        <taxon>Embryophyta</taxon>
        <taxon>Tracheophyta</taxon>
        <taxon>Spermatophyta</taxon>
        <taxon>Magnoliopsida</taxon>
        <taxon>eudicotyledons</taxon>
        <taxon>Gunneridae</taxon>
        <taxon>Pentapetalae</taxon>
        <taxon>asterids</taxon>
        <taxon>lamiids</taxon>
        <taxon>Solanales</taxon>
        <taxon>Solanaceae</taxon>
        <taxon>Solanoideae</taxon>
        <taxon>Hyoscyameae</taxon>
        <taxon>Anisodus</taxon>
    </lineage>
</organism>
<dbReference type="EMBL" id="JAVYJV010000008">
    <property type="protein sequence ID" value="KAK4364749.1"/>
    <property type="molecule type" value="Genomic_DNA"/>
</dbReference>
<dbReference type="PANTHER" id="PTHR48152">
    <property type="entry name" value="F1C9.34 PROTEIN"/>
    <property type="match status" value="1"/>
</dbReference>
<dbReference type="Proteomes" id="UP001291623">
    <property type="component" value="Unassembled WGS sequence"/>
</dbReference>
<name>A0AAE1VL11_9SOLA</name>
<evidence type="ECO:0000313" key="2">
    <source>
        <dbReference type="Proteomes" id="UP001291623"/>
    </source>
</evidence>